<evidence type="ECO:0000313" key="3">
    <source>
        <dbReference type="Proteomes" id="UP000036045"/>
    </source>
</evidence>
<dbReference type="EMBL" id="LDPH01000019">
    <property type="protein sequence ID" value="KLV24810.1"/>
    <property type="molecule type" value="Genomic_DNA"/>
</dbReference>
<comment type="caution">
    <text evidence="2">The sequence shown here is derived from an EMBL/GenBank/DDBJ whole genome shotgun (WGS) entry which is preliminary data.</text>
</comment>
<name>A0A0J1L7E0_NIACI</name>
<dbReference type="GO" id="GO:0004622">
    <property type="term" value="F:phosphatidylcholine lysophospholipase activity"/>
    <property type="evidence" value="ECO:0007669"/>
    <property type="project" value="TreeGrafter"/>
</dbReference>
<evidence type="ECO:0000313" key="2">
    <source>
        <dbReference type="EMBL" id="KLV24810.1"/>
    </source>
</evidence>
<keyword evidence="3" id="KW-1185">Reference proteome</keyword>
<dbReference type="PANTHER" id="PTHR30383">
    <property type="entry name" value="THIOESTERASE 1/PROTEASE 1/LYSOPHOSPHOLIPASE L1"/>
    <property type="match status" value="1"/>
</dbReference>
<dbReference type="Gene3D" id="3.40.50.1110">
    <property type="entry name" value="SGNH hydrolase"/>
    <property type="match status" value="1"/>
</dbReference>
<dbReference type="Proteomes" id="UP000036045">
    <property type="component" value="Unassembled WGS sequence"/>
</dbReference>
<feature type="domain" description="SGNH hydrolase-type esterase" evidence="1">
    <location>
        <begin position="5"/>
        <end position="213"/>
    </location>
</feature>
<dbReference type="Pfam" id="PF13472">
    <property type="entry name" value="Lipase_GDSL_2"/>
    <property type="match status" value="1"/>
</dbReference>
<evidence type="ECO:0000259" key="1">
    <source>
        <dbReference type="Pfam" id="PF13472"/>
    </source>
</evidence>
<proteinExistence type="predicted"/>
<dbReference type="PATRIC" id="fig|1397.4.peg.1682"/>
<reference evidence="2 3" key="1">
    <citation type="submission" date="2015-05" db="EMBL/GenBank/DDBJ databases">
        <title>Whole genome sequence and identification of bacterial endophytes from Costus igneus.</title>
        <authorList>
            <person name="Lee Y.P."/>
            <person name="Gan H.M."/>
            <person name="Eng W."/>
            <person name="Wheatley M.S."/>
            <person name="Caraballo A."/>
            <person name="Polter S."/>
            <person name="Savka M.A."/>
            <person name="Hudson A.O."/>
        </authorList>
    </citation>
    <scope>NUCLEOTIDE SEQUENCE [LARGE SCALE GENOMIC DNA]</scope>
    <source>
        <strain evidence="2 3">RIT379</strain>
    </source>
</reference>
<dbReference type="InterPro" id="IPR013830">
    <property type="entry name" value="SGNH_hydro"/>
</dbReference>
<dbReference type="PANTHER" id="PTHR30383:SF5">
    <property type="entry name" value="SGNH HYDROLASE-TYPE ESTERASE DOMAIN-CONTAINING PROTEIN"/>
    <property type="match status" value="1"/>
</dbReference>
<dbReference type="InterPro" id="IPR051532">
    <property type="entry name" value="Ester_Hydrolysis_Enzymes"/>
</dbReference>
<organism evidence="2 3">
    <name type="scientific">Niallia circulans</name>
    <name type="common">Bacillus circulans</name>
    <dbReference type="NCBI Taxonomy" id="1397"/>
    <lineage>
        <taxon>Bacteria</taxon>
        <taxon>Bacillati</taxon>
        <taxon>Bacillota</taxon>
        <taxon>Bacilli</taxon>
        <taxon>Bacillales</taxon>
        <taxon>Bacillaceae</taxon>
        <taxon>Niallia</taxon>
    </lineage>
</organism>
<protein>
    <submittedName>
        <fullName evidence="2">GDSL family lipase</fullName>
    </submittedName>
</protein>
<accession>A0A0J1L7E0</accession>
<dbReference type="OrthoDB" id="2513075at2"/>
<dbReference type="InterPro" id="IPR036514">
    <property type="entry name" value="SGNH_hydro_sf"/>
</dbReference>
<dbReference type="AlphaFoldDB" id="A0A0J1L7E0"/>
<gene>
    <name evidence="2" type="ORF">ABW02_17330</name>
</gene>
<sequence>MKIICFGDSLTRGVSFVKGRIRIIKDNYPALLGKLFALNNSEDTIVLNKGVFNDNSDLLLKRLEKDVLSEEPNYVLLNVGGNDCNFQWQEVAEDPDSNHEPIVPINQYIENIAQMVTKMKQSNITPILLTLPPLDPVRYYKSIADRYGTAISHWISCCGGIEHWHGLYNFHLNKLIEQLNLPSIDVRSALKKAGNIADFISDDGIHLNAEGYKKMSYFIFEEMNRLTGSQQEQLS</sequence>
<dbReference type="SUPFAM" id="SSF52266">
    <property type="entry name" value="SGNH hydrolase"/>
    <property type="match status" value="1"/>
</dbReference>
<dbReference type="RefSeq" id="WP_047943527.1">
    <property type="nucleotide sequence ID" value="NZ_JAMAUJ010000001.1"/>
</dbReference>